<accession>A0ABQ6VDI2</accession>
<evidence type="ECO:0000259" key="2">
    <source>
        <dbReference type="Pfam" id="PF13472"/>
    </source>
</evidence>
<reference evidence="3 4" key="1">
    <citation type="submission" date="2019-10" db="EMBL/GenBank/DDBJ databases">
        <title>Corynebacterium sp novel species isolated from the respiratory tract of Marmot.</title>
        <authorList>
            <person name="Zhang G."/>
        </authorList>
    </citation>
    <scope>NUCLEOTIDE SEQUENCE [LARGE SCALE GENOMIC DNA]</scope>
    <source>
        <strain evidence="3 4">336</strain>
    </source>
</reference>
<dbReference type="Proteomes" id="UP000436181">
    <property type="component" value="Unassembled WGS sequence"/>
</dbReference>
<keyword evidence="1" id="KW-0732">Signal</keyword>
<proteinExistence type="predicted"/>
<feature type="signal peptide" evidence="1">
    <location>
        <begin position="1"/>
        <end position="27"/>
    </location>
</feature>
<dbReference type="EMBL" id="WBZJ01000002">
    <property type="protein sequence ID" value="KAB3520973.1"/>
    <property type="molecule type" value="Genomic_DNA"/>
</dbReference>
<evidence type="ECO:0000256" key="1">
    <source>
        <dbReference type="SAM" id="SignalP"/>
    </source>
</evidence>
<feature type="domain" description="SGNH hydrolase-type esterase" evidence="2">
    <location>
        <begin position="35"/>
        <end position="261"/>
    </location>
</feature>
<name>A0ABQ6VDI2_9CORY</name>
<protein>
    <submittedName>
        <fullName evidence="3">Esterase</fullName>
    </submittedName>
</protein>
<dbReference type="Gene3D" id="3.40.50.1110">
    <property type="entry name" value="SGNH hydrolase"/>
    <property type="match status" value="1"/>
</dbReference>
<feature type="chain" id="PRO_5045828048" evidence="1">
    <location>
        <begin position="28"/>
        <end position="271"/>
    </location>
</feature>
<dbReference type="SUPFAM" id="SSF52266">
    <property type="entry name" value="SGNH hydrolase"/>
    <property type="match status" value="1"/>
</dbReference>
<keyword evidence="4" id="KW-1185">Reference proteome</keyword>
<evidence type="ECO:0000313" key="4">
    <source>
        <dbReference type="Proteomes" id="UP000436181"/>
    </source>
</evidence>
<dbReference type="InterPro" id="IPR036514">
    <property type="entry name" value="SGNH_hydro_sf"/>
</dbReference>
<sequence length="271" mass="28258">MKLSKSVFSYGLAALATMGLAMPAAQAAPAPDAVVFGDSLSANPTVDNYVAGKLNLPTAQRNHNGCPTDGTFARAYGEAARKAVADYSCAGASFYTGGKHIADSVNDAAARGDLSPHTREVILQAGTNDTYPHIIGGREPAAVTQQRLTEAMVNEVNHIRSRAPQARIKIVGLPQLTDAHGAACVINVVPGFPLVALPIAPVENAIDNAGREAARATGATFVDLKAISKDHHMCNDSRWVAGVVDTTAAPHALPLHYTWDGLAAAARHVAR</sequence>
<dbReference type="RefSeq" id="WP_151844488.1">
    <property type="nucleotide sequence ID" value="NZ_WBZJ01000002.1"/>
</dbReference>
<gene>
    <name evidence="3" type="ORF">F8377_07025</name>
</gene>
<dbReference type="InterPro" id="IPR013830">
    <property type="entry name" value="SGNH_hydro"/>
</dbReference>
<comment type="caution">
    <text evidence="3">The sequence shown here is derived from an EMBL/GenBank/DDBJ whole genome shotgun (WGS) entry which is preliminary data.</text>
</comment>
<evidence type="ECO:0000313" key="3">
    <source>
        <dbReference type="EMBL" id="KAB3520973.1"/>
    </source>
</evidence>
<dbReference type="Pfam" id="PF13472">
    <property type="entry name" value="Lipase_GDSL_2"/>
    <property type="match status" value="1"/>
</dbReference>
<organism evidence="3 4">
    <name type="scientific">Corynebacterium zhongnanshanii</name>
    <dbReference type="NCBI Taxonomy" id="2768834"/>
    <lineage>
        <taxon>Bacteria</taxon>
        <taxon>Bacillati</taxon>
        <taxon>Actinomycetota</taxon>
        <taxon>Actinomycetes</taxon>
        <taxon>Mycobacteriales</taxon>
        <taxon>Corynebacteriaceae</taxon>
        <taxon>Corynebacterium</taxon>
    </lineage>
</organism>